<comment type="caution">
    <text evidence="8">The sequence shown here is derived from an EMBL/GenBank/DDBJ whole genome shotgun (WGS) entry which is preliminary data.</text>
</comment>
<keyword evidence="2" id="KW-0805">Transcription regulation</keyword>
<dbReference type="EMBL" id="PQIB02000007">
    <property type="protein sequence ID" value="RLN09021.1"/>
    <property type="molecule type" value="Genomic_DNA"/>
</dbReference>
<dbReference type="Pfam" id="PF00847">
    <property type="entry name" value="AP2"/>
    <property type="match status" value="1"/>
</dbReference>
<dbReference type="CDD" id="cd00018">
    <property type="entry name" value="AP2"/>
    <property type="match status" value="1"/>
</dbReference>
<comment type="subcellular location">
    <subcellularLocation>
        <location evidence="1">Nucleus</location>
    </subcellularLocation>
</comment>
<evidence type="ECO:0000256" key="3">
    <source>
        <dbReference type="ARBA" id="ARBA00023125"/>
    </source>
</evidence>
<dbReference type="Gene3D" id="3.30.730.10">
    <property type="entry name" value="AP2/ERF domain"/>
    <property type="match status" value="1"/>
</dbReference>
<dbReference type="InterPro" id="IPR036955">
    <property type="entry name" value="AP2/ERF_dom_sf"/>
</dbReference>
<dbReference type="OrthoDB" id="786597at2759"/>
<dbReference type="GO" id="GO:0009873">
    <property type="term" value="P:ethylene-activated signaling pathway"/>
    <property type="evidence" value="ECO:0007669"/>
    <property type="project" value="InterPro"/>
</dbReference>
<dbReference type="PANTHER" id="PTHR31190:SF473">
    <property type="entry name" value="OS05G0437100 PROTEIN"/>
    <property type="match status" value="1"/>
</dbReference>
<feature type="region of interest" description="Disordered" evidence="6">
    <location>
        <begin position="148"/>
        <end position="168"/>
    </location>
</feature>
<dbReference type="SUPFAM" id="SSF54171">
    <property type="entry name" value="DNA-binding domain"/>
    <property type="match status" value="1"/>
</dbReference>
<reference evidence="9" key="1">
    <citation type="journal article" date="2019" name="Nat. Commun.">
        <title>The genome of broomcorn millet.</title>
        <authorList>
            <person name="Zou C."/>
            <person name="Miki D."/>
            <person name="Li D."/>
            <person name="Tang Q."/>
            <person name="Xiao L."/>
            <person name="Rajput S."/>
            <person name="Deng P."/>
            <person name="Jia W."/>
            <person name="Huang R."/>
            <person name="Zhang M."/>
            <person name="Sun Y."/>
            <person name="Hu J."/>
            <person name="Fu X."/>
            <person name="Schnable P.S."/>
            <person name="Li F."/>
            <person name="Zhang H."/>
            <person name="Feng B."/>
            <person name="Zhu X."/>
            <person name="Liu R."/>
            <person name="Schnable J.C."/>
            <person name="Zhu J.-K."/>
            <person name="Zhang H."/>
        </authorList>
    </citation>
    <scope>NUCLEOTIDE SEQUENCE [LARGE SCALE GENOMIC DNA]</scope>
</reference>
<dbReference type="PRINTS" id="PR00367">
    <property type="entry name" value="ETHRSPELEMNT"/>
</dbReference>
<dbReference type="AlphaFoldDB" id="A0A3L6RTA8"/>
<feature type="region of interest" description="Disordered" evidence="6">
    <location>
        <begin position="73"/>
        <end position="96"/>
    </location>
</feature>
<dbReference type="Proteomes" id="UP000275267">
    <property type="component" value="Unassembled WGS sequence"/>
</dbReference>
<gene>
    <name evidence="8" type="ORF">C2845_PM11G07380</name>
</gene>
<organism evidence="8 9">
    <name type="scientific">Panicum miliaceum</name>
    <name type="common">Proso millet</name>
    <name type="synonym">Broomcorn millet</name>
    <dbReference type="NCBI Taxonomy" id="4540"/>
    <lineage>
        <taxon>Eukaryota</taxon>
        <taxon>Viridiplantae</taxon>
        <taxon>Streptophyta</taxon>
        <taxon>Embryophyta</taxon>
        <taxon>Tracheophyta</taxon>
        <taxon>Spermatophyta</taxon>
        <taxon>Magnoliopsida</taxon>
        <taxon>Liliopsida</taxon>
        <taxon>Poales</taxon>
        <taxon>Poaceae</taxon>
        <taxon>PACMAD clade</taxon>
        <taxon>Panicoideae</taxon>
        <taxon>Panicodae</taxon>
        <taxon>Paniceae</taxon>
        <taxon>Panicinae</taxon>
        <taxon>Panicum</taxon>
        <taxon>Panicum sect. Panicum</taxon>
    </lineage>
</organism>
<proteinExistence type="predicted"/>
<evidence type="ECO:0000259" key="7">
    <source>
        <dbReference type="PROSITE" id="PS51032"/>
    </source>
</evidence>
<dbReference type="InterPro" id="IPR016177">
    <property type="entry name" value="DNA-bd_dom_sf"/>
</dbReference>
<dbReference type="GO" id="GO:0005634">
    <property type="term" value="C:nucleus"/>
    <property type="evidence" value="ECO:0007669"/>
    <property type="project" value="UniProtKB-SubCell"/>
</dbReference>
<dbReference type="GO" id="GO:0003700">
    <property type="term" value="F:DNA-binding transcription factor activity"/>
    <property type="evidence" value="ECO:0007669"/>
    <property type="project" value="InterPro"/>
</dbReference>
<evidence type="ECO:0000256" key="2">
    <source>
        <dbReference type="ARBA" id="ARBA00023015"/>
    </source>
</evidence>
<evidence type="ECO:0000256" key="6">
    <source>
        <dbReference type="SAM" id="MobiDB-lite"/>
    </source>
</evidence>
<evidence type="ECO:0000313" key="8">
    <source>
        <dbReference type="EMBL" id="RLN09021.1"/>
    </source>
</evidence>
<evidence type="ECO:0000256" key="4">
    <source>
        <dbReference type="ARBA" id="ARBA00023163"/>
    </source>
</evidence>
<dbReference type="STRING" id="4540.A0A3L6RTA8"/>
<keyword evidence="9" id="KW-1185">Reference proteome</keyword>
<protein>
    <recommendedName>
        <fullName evidence="7">AP2/ERF domain-containing protein</fullName>
    </recommendedName>
</protein>
<dbReference type="PANTHER" id="PTHR31190">
    <property type="entry name" value="DNA-BINDING DOMAIN"/>
    <property type="match status" value="1"/>
</dbReference>
<accession>A0A3L6RTA8</accession>
<dbReference type="InterPro" id="IPR044808">
    <property type="entry name" value="ERF_plant"/>
</dbReference>
<keyword evidence="3" id="KW-0238">DNA-binding</keyword>
<keyword evidence="4" id="KW-0804">Transcription</keyword>
<dbReference type="InterPro" id="IPR001471">
    <property type="entry name" value="AP2/ERF_dom"/>
</dbReference>
<dbReference type="FunFam" id="3.30.730.10:FF:000001">
    <property type="entry name" value="Ethylene-responsive transcription factor 2"/>
    <property type="match status" value="1"/>
</dbReference>
<dbReference type="SMART" id="SM00380">
    <property type="entry name" value="AP2"/>
    <property type="match status" value="1"/>
</dbReference>
<dbReference type="PROSITE" id="PS51032">
    <property type="entry name" value="AP2_ERF"/>
    <property type="match status" value="1"/>
</dbReference>
<evidence type="ECO:0000313" key="9">
    <source>
        <dbReference type="Proteomes" id="UP000275267"/>
    </source>
</evidence>
<evidence type="ECO:0000256" key="1">
    <source>
        <dbReference type="ARBA" id="ARBA00004123"/>
    </source>
</evidence>
<sequence length="205" mass="22141">MRPPPSSPAPASLREAAEEAAIVTALTHVIAHGRGETLTPHAPSPVVPPCPWTATGWHRGYVAQAACRGEPSPPSAHIVSGTAAATTPARRSYRGVRRPPWGKWAAEIRDSKKTARVWLGTFASPEDAARAYDTAALRLRGSRAKLNFPKDASLPRHPPAPVGSRQPDSCWDRTLDCSHRRSLHVRLFPSSLLCFLRAMELGAAE</sequence>
<feature type="domain" description="AP2/ERF" evidence="7">
    <location>
        <begin position="92"/>
        <end position="149"/>
    </location>
</feature>
<dbReference type="GO" id="GO:0003677">
    <property type="term" value="F:DNA binding"/>
    <property type="evidence" value="ECO:0007669"/>
    <property type="project" value="UniProtKB-KW"/>
</dbReference>
<evidence type="ECO:0000256" key="5">
    <source>
        <dbReference type="ARBA" id="ARBA00023242"/>
    </source>
</evidence>
<keyword evidence="5" id="KW-0539">Nucleus</keyword>
<name>A0A3L6RTA8_PANMI</name>